<dbReference type="SMART" id="SM00487">
    <property type="entry name" value="DEXDc"/>
    <property type="match status" value="1"/>
</dbReference>
<dbReference type="Pfam" id="PF00271">
    <property type="entry name" value="Helicase_C"/>
    <property type="match status" value="1"/>
</dbReference>
<name>A0A537LM47_9BACT</name>
<sequence length="832" mass="91583">MSKRRGRLPMTLLQILNRLQSDPYLSSRIATWKTLPARSARTAPFPDAVNPGLAGALRQRGIESLYSHQAEAFRAAHAGEHLVVVTPTASGKTLCYNLPVLNRILTEPNARALYLFPTKALSADQVDELQQLVHTLHADIKTFTYDGDTPASARRAIRAAGHIVVTNPDMLHTAILPHHTKWLRLFENLRYVIVDELHQYRGVFGSHVANVIRRLSRICRFYGSDPQFICTSATIGNPQEHAERLIGRPVTLIDQSGAPAGEKVIAFINPPVVNRELGIRRDTLLEVRDLASELIRNQIPTITFGRSRLAAELLTTYFKDLATHHGRDPETIRGYRAGYLPSERRAIERGLREGDIRAVAATNALELGIDIGQLAAAILAGYPGTIASTWQQMGRAGRTSELAAAFLVATSDPLDQYLMTHPEYFFEHSPEHALINPDNLLVLTSHLKCAVFELPMGRDEPYGAAAQDAIMRHLQSEHIVHDDGRRWHYVAERFPAEDVSLRSASTENVIIIDETGPTPHVVGEVDLASAPALVHEHAIYMHLGQQYEVQRLDWDQRKAYVKQVEVDYYTDAEIAVGIDILKEDGGARGPLPRAHGDVVVTYRPTIFKKLKLFTQENVGWGRINLPETTIHTTGAWWILPSVIARSGPAVIARPEGPKQSQMWSNDRLQGALAAVSHALHNIAPLYLMCDPNDLGRVYEIRSPHTGHPTIYLYERAPGGVGLAERLFRLHDELVTAAIDLVRNCGCEWGCPSCVGPVLEVGSTGKADCLAILSSVIASPEMSSPSSRDLEGRGDPLLTPSSRAQRSDLLSDGDCHGASPLATGIASSLRSSQ</sequence>
<keyword evidence="1" id="KW-0547">Nucleotide-binding</keyword>
<evidence type="ECO:0000256" key="3">
    <source>
        <dbReference type="SAM" id="MobiDB-lite"/>
    </source>
</evidence>
<reference evidence="6 7" key="1">
    <citation type="journal article" date="2019" name="Nat. Microbiol.">
        <title>Mediterranean grassland soil C-N compound turnover is dependent on rainfall and depth, and is mediated by genomically divergent microorganisms.</title>
        <authorList>
            <person name="Diamond S."/>
            <person name="Andeer P.F."/>
            <person name="Li Z."/>
            <person name="Crits-Christoph A."/>
            <person name="Burstein D."/>
            <person name="Anantharaman K."/>
            <person name="Lane K.R."/>
            <person name="Thomas B.C."/>
            <person name="Pan C."/>
            <person name="Northen T.R."/>
            <person name="Banfield J.F."/>
        </authorList>
    </citation>
    <scope>NUCLEOTIDE SEQUENCE [LARGE SCALE GENOMIC DNA]</scope>
    <source>
        <strain evidence="6">NP_1</strain>
    </source>
</reference>
<dbReference type="InterPro" id="IPR011545">
    <property type="entry name" value="DEAD/DEAH_box_helicase_dom"/>
</dbReference>
<dbReference type="InterPro" id="IPR027417">
    <property type="entry name" value="P-loop_NTPase"/>
</dbReference>
<dbReference type="GO" id="GO:0003676">
    <property type="term" value="F:nucleic acid binding"/>
    <property type="evidence" value="ECO:0007669"/>
    <property type="project" value="InterPro"/>
</dbReference>
<dbReference type="InterPro" id="IPR018973">
    <property type="entry name" value="MZB"/>
</dbReference>
<evidence type="ECO:0000256" key="2">
    <source>
        <dbReference type="ARBA" id="ARBA00022840"/>
    </source>
</evidence>
<accession>A0A537LM47</accession>
<dbReference type="InterPro" id="IPR014001">
    <property type="entry name" value="Helicase_ATP-bd"/>
</dbReference>
<dbReference type="GO" id="GO:0036297">
    <property type="term" value="P:interstrand cross-link repair"/>
    <property type="evidence" value="ECO:0007669"/>
    <property type="project" value="TreeGrafter"/>
</dbReference>
<evidence type="ECO:0000313" key="7">
    <source>
        <dbReference type="Proteomes" id="UP000315217"/>
    </source>
</evidence>
<gene>
    <name evidence="6" type="ORF">E6G98_10775</name>
</gene>
<organism evidence="6 7">
    <name type="scientific">Candidatus Segetimicrobium genomatis</name>
    <dbReference type="NCBI Taxonomy" id="2569760"/>
    <lineage>
        <taxon>Bacteria</taxon>
        <taxon>Bacillati</taxon>
        <taxon>Candidatus Sysuimicrobiota</taxon>
        <taxon>Candidatus Sysuimicrobiia</taxon>
        <taxon>Candidatus Sysuimicrobiales</taxon>
        <taxon>Candidatus Segetimicrobiaceae</taxon>
        <taxon>Candidatus Segetimicrobium</taxon>
    </lineage>
</organism>
<evidence type="ECO:0000313" key="6">
    <source>
        <dbReference type="EMBL" id="TMJ09030.1"/>
    </source>
</evidence>
<dbReference type="InterPro" id="IPR001650">
    <property type="entry name" value="Helicase_C-like"/>
</dbReference>
<evidence type="ECO:0000256" key="1">
    <source>
        <dbReference type="ARBA" id="ARBA00022741"/>
    </source>
</evidence>
<dbReference type="PANTHER" id="PTHR47957">
    <property type="entry name" value="ATP-DEPENDENT HELICASE HRQ1"/>
    <property type="match status" value="1"/>
</dbReference>
<dbReference type="GO" id="GO:0005524">
    <property type="term" value="F:ATP binding"/>
    <property type="evidence" value="ECO:0007669"/>
    <property type="project" value="UniProtKB-KW"/>
</dbReference>
<dbReference type="Gene3D" id="3.40.50.300">
    <property type="entry name" value="P-loop containing nucleotide triphosphate hydrolases"/>
    <property type="match status" value="2"/>
</dbReference>
<dbReference type="GO" id="GO:0043138">
    <property type="term" value="F:3'-5' DNA helicase activity"/>
    <property type="evidence" value="ECO:0007669"/>
    <property type="project" value="TreeGrafter"/>
</dbReference>
<comment type="caution">
    <text evidence="6">The sequence shown here is derived from an EMBL/GenBank/DDBJ whole genome shotgun (WGS) entry which is preliminary data.</text>
</comment>
<dbReference type="AlphaFoldDB" id="A0A537LM47"/>
<feature type="domain" description="Helicase ATP-binding" evidence="4">
    <location>
        <begin position="73"/>
        <end position="253"/>
    </location>
</feature>
<dbReference type="PROSITE" id="PS51194">
    <property type="entry name" value="HELICASE_CTER"/>
    <property type="match status" value="1"/>
</dbReference>
<dbReference type="SUPFAM" id="SSF52540">
    <property type="entry name" value="P-loop containing nucleoside triphosphate hydrolases"/>
    <property type="match status" value="2"/>
</dbReference>
<dbReference type="Pfam" id="PF22982">
    <property type="entry name" value="WHD_HRQ1"/>
    <property type="match status" value="1"/>
</dbReference>
<evidence type="ECO:0000259" key="5">
    <source>
        <dbReference type="PROSITE" id="PS51194"/>
    </source>
</evidence>
<dbReference type="Proteomes" id="UP000315217">
    <property type="component" value="Unassembled WGS sequence"/>
</dbReference>
<dbReference type="PANTHER" id="PTHR47957:SF3">
    <property type="entry name" value="ATP-DEPENDENT HELICASE HRQ1"/>
    <property type="match status" value="1"/>
</dbReference>
<dbReference type="EMBL" id="VBAI01000169">
    <property type="protein sequence ID" value="TMJ09030.1"/>
    <property type="molecule type" value="Genomic_DNA"/>
</dbReference>
<keyword evidence="2" id="KW-0067">ATP-binding</keyword>
<keyword evidence="6" id="KW-0347">Helicase</keyword>
<dbReference type="SMART" id="SM00490">
    <property type="entry name" value="HELICc"/>
    <property type="match status" value="1"/>
</dbReference>
<dbReference type="InterPro" id="IPR055227">
    <property type="entry name" value="HRQ1_WHD"/>
</dbReference>
<feature type="region of interest" description="Disordered" evidence="3">
    <location>
        <begin position="780"/>
        <end position="832"/>
    </location>
</feature>
<proteinExistence type="predicted"/>
<dbReference type="GO" id="GO:0006289">
    <property type="term" value="P:nucleotide-excision repair"/>
    <property type="evidence" value="ECO:0007669"/>
    <property type="project" value="TreeGrafter"/>
</dbReference>
<keyword evidence="6" id="KW-0378">Hydrolase</keyword>
<dbReference type="PROSITE" id="PS51192">
    <property type="entry name" value="HELICASE_ATP_BIND_1"/>
    <property type="match status" value="1"/>
</dbReference>
<protein>
    <submittedName>
        <fullName evidence="6">DEAD/DEAH box helicase</fullName>
    </submittedName>
</protein>
<dbReference type="Pfam" id="PF09369">
    <property type="entry name" value="MZB"/>
    <property type="match status" value="1"/>
</dbReference>
<evidence type="ECO:0000259" key="4">
    <source>
        <dbReference type="PROSITE" id="PS51192"/>
    </source>
</evidence>
<dbReference type="CDD" id="cd18797">
    <property type="entry name" value="SF2_C_Hrq"/>
    <property type="match status" value="1"/>
</dbReference>
<dbReference type="Pfam" id="PF00270">
    <property type="entry name" value="DEAD"/>
    <property type="match status" value="1"/>
</dbReference>
<dbReference type="CDD" id="cd17923">
    <property type="entry name" value="DEXHc_Hrq1-like"/>
    <property type="match status" value="1"/>
</dbReference>
<feature type="domain" description="Helicase C-terminal" evidence="5">
    <location>
        <begin position="286"/>
        <end position="441"/>
    </location>
</feature>